<keyword evidence="2" id="KW-1185">Reference proteome</keyword>
<protein>
    <submittedName>
        <fullName evidence="1">Uncharacterized protein</fullName>
    </submittedName>
</protein>
<organism evidence="1 2">
    <name type="scientific">Hygrophoropsis aurantiaca</name>
    <dbReference type="NCBI Taxonomy" id="72124"/>
    <lineage>
        <taxon>Eukaryota</taxon>
        <taxon>Fungi</taxon>
        <taxon>Dikarya</taxon>
        <taxon>Basidiomycota</taxon>
        <taxon>Agaricomycotina</taxon>
        <taxon>Agaricomycetes</taxon>
        <taxon>Agaricomycetidae</taxon>
        <taxon>Boletales</taxon>
        <taxon>Coniophorineae</taxon>
        <taxon>Hygrophoropsidaceae</taxon>
        <taxon>Hygrophoropsis</taxon>
    </lineage>
</organism>
<sequence length="518" mass="54678">MSEVSISPSHNNDRSSNLSLLSLSIVAASAAPIAVAPSADSTVRPSQASHNNAGTKHRRLSSTGKTRRRLSDARDAAIRPSPASVQTPATALSSLANLSLSSPPTKNSQVSTSLTANSQAMDSLQSFISIPAPRANVNEDTTSQAKALENETSISPPAGIPISGLTKGGKKRGSTFTCESCSKVYRHPSCLIKHRWEHTPQWREASKFVLSKHQQVQLLEAAAILSHLSPSSASLPDDRSLWPFFLSGGQLPAPANGSEPRSLEATAVSPGSVGPGYPISSSVPATSNLHSDRATSTGPRLHDYSVPQAVPGSGGITQLRPGLLGVPTAPSPANDITQPVSASRPVPVPSASNTADAHNLLAFRSQSVHSESWGSPISSAHYDTASFSLSSAHSHRGESLSHSYAPSDVGWSLPRSSVRSVSASSRSRSASESKSDDEDNGEFADVDVNDSAAQNLHVYGYSSRGRISSARFGWKTEDEDPGLGFSVREEDEDEAKTMHTVAKGQEEWDGMEMDMEMD</sequence>
<evidence type="ECO:0000313" key="1">
    <source>
        <dbReference type="EMBL" id="KAH7907059.1"/>
    </source>
</evidence>
<name>A0ACB8A0V1_9AGAM</name>
<accession>A0ACB8A0V1</accession>
<dbReference type="EMBL" id="MU267943">
    <property type="protein sequence ID" value="KAH7907059.1"/>
    <property type="molecule type" value="Genomic_DNA"/>
</dbReference>
<gene>
    <name evidence="1" type="ORF">BJ138DRAFT_1117016</name>
</gene>
<proteinExistence type="predicted"/>
<evidence type="ECO:0000313" key="2">
    <source>
        <dbReference type="Proteomes" id="UP000790377"/>
    </source>
</evidence>
<dbReference type="Proteomes" id="UP000790377">
    <property type="component" value="Unassembled WGS sequence"/>
</dbReference>
<reference evidence="1" key="1">
    <citation type="journal article" date="2021" name="New Phytol.">
        <title>Evolutionary innovations through gain and loss of genes in the ectomycorrhizal Boletales.</title>
        <authorList>
            <person name="Wu G."/>
            <person name="Miyauchi S."/>
            <person name="Morin E."/>
            <person name="Kuo A."/>
            <person name="Drula E."/>
            <person name="Varga T."/>
            <person name="Kohler A."/>
            <person name="Feng B."/>
            <person name="Cao Y."/>
            <person name="Lipzen A."/>
            <person name="Daum C."/>
            <person name="Hundley H."/>
            <person name="Pangilinan J."/>
            <person name="Johnson J."/>
            <person name="Barry K."/>
            <person name="LaButti K."/>
            <person name="Ng V."/>
            <person name="Ahrendt S."/>
            <person name="Min B."/>
            <person name="Choi I.G."/>
            <person name="Park H."/>
            <person name="Plett J.M."/>
            <person name="Magnuson J."/>
            <person name="Spatafora J.W."/>
            <person name="Nagy L.G."/>
            <person name="Henrissat B."/>
            <person name="Grigoriev I.V."/>
            <person name="Yang Z.L."/>
            <person name="Xu J."/>
            <person name="Martin F.M."/>
        </authorList>
    </citation>
    <scope>NUCLEOTIDE SEQUENCE</scope>
    <source>
        <strain evidence="1">ATCC 28755</strain>
    </source>
</reference>
<comment type="caution">
    <text evidence="1">The sequence shown here is derived from an EMBL/GenBank/DDBJ whole genome shotgun (WGS) entry which is preliminary data.</text>
</comment>